<evidence type="ECO:0000256" key="3">
    <source>
        <dbReference type="ARBA" id="ARBA00022475"/>
    </source>
</evidence>
<keyword evidence="4 7" id="KW-0812">Transmembrane</keyword>
<reference evidence="8" key="1">
    <citation type="journal article" date="2014" name="Int. J. Syst. Evol. Microbiol.">
        <title>Complete genome of a new Firmicutes species belonging to the dominant human colonic microbiota ('Ruminococcus bicirculans') reveals two chromosomes and a selective capacity to utilize plant glucans.</title>
        <authorList>
            <consortium name="NISC Comparative Sequencing Program"/>
            <person name="Wegmann U."/>
            <person name="Louis P."/>
            <person name="Goesmann A."/>
            <person name="Henrissat B."/>
            <person name="Duncan S.H."/>
            <person name="Flint H.J."/>
        </authorList>
    </citation>
    <scope>NUCLEOTIDE SEQUENCE</scope>
    <source>
        <strain evidence="8">JCM 17590</strain>
    </source>
</reference>
<dbReference type="PANTHER" id="PTHR30065">
    <property type="entry name" value="FLAGELLAR BIOSYNTHETIC PROTEIN FLIR"/>
    <property type="match status" value="1"/>
</dbReference>
<feature type="transmembrane region" description="Helical" evidence="7">
    <location>
        <begin position="70"/>
        <end position="92"/>
    </location>
</feature>
<dbReference type="Pfam" id="PF01311">
    <property type="entry name" value="Bac_export_1"/>
    <property type="match status" value="1"/>
</dbReference>
<dbReference type="PANTHER" id="PTHR30065:SF1">
    <property type="entry name" value="SURFACE PRESENTATION OF ANTIGENS PROTEIN SPAR"/>
    <property type="match status" value="1"/>
</dbReference>
<dbReference type="EMBL" id="BAABBV010000001">
    <property type="protein sequence ID" value="GAA4158489.1"/>
    <property type="molecule type" value="Genomic_DNA"/>
</dbReference>
<keyword evidence="8" id="KW-0969">Cilium</keyword>
<feature type="transmembrane region" description="Helical" evidence="7">
    <location>
        <begin position="222"/>
        <end position="240"/>
    </location>
</feature>
<gene>
    <name evidence="8" type="primary">fliR</name>
    <name evidence="8" type="ORF">GCM10022286_11440</name>
</gene>
<comment type="caution">
    <text evidence="8">The sequence shown here is derived from an EMBL/GenBank/DDBJ whole genome shotgun (WGS) entry which is preliminary data.</text>
</comment>
<evidence type="ECO:0000256" key="6">
    <source>
        <dbReference type="ARBA" id="ARBA00023136"/>
    </source>
</evidence>
<comment type="similarity">
    <text evidence="2">Belongs to the FliR/MopE/SpaR family.</text>
</comment>
<keyword evidence="3" id="KW-1003">Cell membrane</keyword>
<name>A0ABP7ZHX4_9MICO</name>
<feature type="transmembrane region" description="Helical" evidence="7">
    <location>
        <begin position="177"/>
        <end position="201"/>
    </location>
</feature>
<keyword evidence="5 7" id="KW-1133">Transmembrane helix</keyword>
<evidence type="ECO:0000256" key="4">
    <source>
        <dbReference type="ARBA" id="ARBA00022692"/>
    </source>
</evidence>
<accession>A0ABP7ZHX4</accession>
<evidence type="ECO:0000313" key="8">
    <source>
        <dbReference type="EMBL" id="GAA4158489.1"/>
    </source>
</evidence>
<dbReference type="InterPro" id="IPR002010">
    <property type="entry name" value="T3SS_IM_R"/>
</dbReference>
<feature type="transmembrane region" description="Helical" evidence="7">
    <location>
        <begin position="134"/>
        <end position="157"/>
    </location>
</feature>
<keyword evidence="8" id="KW-0966">Cell projection</keyword>
<proteinExistence type="inferred from homology"/>
<evidence type="ECO:0000256" key="7">
    <source>
        <dbReference type="SAM" id="Phobius"/>
    </source>
</evidence>
<reference evidence="8" key="2">
    <citation type="submission" date="2023-12" db="EMBL/GenBank/DDBJ databases">
        <authorList>
            <person name="Sun Q."/>
            <person name="Inoue M."/>
        </authorList>
    </citation>
    <scope>NUCLEOTIDE SEQUENCE</scope>
    <source>
        <strain evidence="8">JCM 17590</strain>
    </source>
</reference>
<keyword evidence="8" id="KW-0282">Flagellum</keyword>
<sequence>MPALDIPIDIHWLEATVLASVRIAAFIVIAPPFSDRAFPGMVKAALSLGLGLAVSPQVVPATPALTDTAFFLDLFVQALIGAAFGFLVYLVFSAVQGAGSLIDLSSGFQMASAYDPQLAINGAQFTRLFQMGALALMFSSGAYQLILGGLGGTFRALPIGHGFPAALTANMVAQHTSAMFVAAAEIAGPLILVLFLADLGLGLLTKVAPALNAFSLSYPVKILLSLGLGGGVFIALPAAVQSLTGGAVSVLMGRG</sequence>
<evidence type="ECO:0000256" key="2">
    <source>
        <dbReference type="ARBA" id="ARBA00009772"/>
    </source>
</evidence>
<protein>
    <submittedName>
        <fullName evidence="8">Flagellar biosynthetic protein FliR</fullName>
    </submittedName>
</protein>
<dbReference type="RefSeq" id="WP_344790786.1">
    <property type="nucleotide sequence ID" value="NZ_BAABBV010000001.1"/>
</dbReference>
<keyword evidence="9" id="KW-1185">Reference proteome</keyword>
<dbReference type="Proteomes" id="UP001415169">
    <property type="component" value="Unassembled WGS sequence"/>
</dbReference>
<feature type="transmembrane region" description="Helical" evidence="7">
    <location>
        <begin position="12"/>
        <end position="33"/>
    </location>
</feature>
<dbReference type="PRINTS" id="PR00953">
    <property type="entry name" value="TYPE3IMRPROT"/>
</dbReference>
<comment type="subcellular location">
    <subcellularLocation>
        <location evidence="1">Cell membrane</location>
        <topology evidence="1">Multi-pass membrane protein</topology>
    </subcellularLocation>
</comment>
<feature type="transmembrane region" description="Helical" evidence="7">
    <location>
        <begin position="40"/>
        <end position="58"/>
    </location>
</feature>
<evidence type="ECO:0000256" key="1">
    <source>
        <dbReference type="ARBA" id="ARBA00004651"/>
    </source>
</evidence>
<keyword evidence="6 7" id="KW-0472">Membrane</keyword>
<evidence type="ECO:0000256" key="5">
    <source>
        <dbReference type="ARBA" id="ARBA00022989"/>
    </source>
</evidence>
<evidence type="ECO:0000313" key="9">
    <source>
        <dbReference type="Proteomes" id="UP001415169"/>
    </source>
</evidence>
<organism evidence="8 9">
    <name type="scientific">Gryllotalpicola daejeonensis</name>
    <dbReference type="NCBI Taxonomy" id="993087"/>
    <lineage>
        <taxon>Bacteria</taxon>
        <taxon>Bacillati</taxon>
        <taxon>Actinomycetota</taxon>
        <taxon>Actinomycetes</taxon>
        <taxon>Micrococcales</taxon>
        <taxon>Microbacteriaceae</taxon>
        <taxon>Gryllotalpicola</taxon>
    </lineage>
</organism>